<reference evidence="1 2" key="1">
    <citation type="submission" date="2019-03" db="EMBL/GenBank/DDBJ databases">
        <title>The complete genome sequence of Swingsia_sp. F3b2 LMG30590(T).</title>
        <authorList>
            <person name="Chua K.-O."/>
            <person name="Chan K.-G."/>
            <person name="See-Too W.-S."/>
        </authorList>
    </citation>
    <scope>NUCLEOTIDE SEQUENCE [LARGE SCALE GENOMIC DNA]</scope>
    <source>
        <strain evidence="1 2">F3b2</strain>
    </source>
</reference>
<dbReference type="AlphaFoldDB" id="A0A4Y6U7K4"/>
<dbReference type="KEGG" id="swf:E3E12_03320"/>
<evidence type="ECO:0000313" key="1">
    <source>
        <dbReference type="EMBL" id="QDH13393.1"/>
    </source>
</evidence>
<proteinExistence type="predicted"/>
<gene>
    <name evidence="1" type="ORF">E3E12_03320</name>
</gene>
<name>A0A4Y6U7K4_9PROT</name>
<keyword evidence="2" id="KW-1185">Reference proteome</keyword>
<accession>A0A4Y6U7K4</accession>
<organism evidence="1 2">
    <name type="scientific">Formicincola oecophyllae</name>
    <dbReference type="NCBI Taxonomy" id="2558361"/>
    <lineage>
        <taxon>Bacteria</taxon>
        <taxon>Pseudomonadati</taxon>
        <taxon>Pseudomonadota</taxon>
        <taxon>Alphaproteobacteria</taxon>
        <taxon>Acetobacterales</taxon>
        <taxon>Acetobacteraceae</taxon>
        <taxon>Formicincola</taxon>
    </lineage>
</organism>
<dbReference type="RefSeq" id="WP_141443054.1">
    <property type="nucleotide sequence ID" value="NZ_CP038231.1"/>
</dbReference>
<sequence length="152" mass="15820">MTPDSNQLESRQAAAARKLAAMPLDGVLSVALAALDPAIGTWMVNGAAMTEAAAWQGKLAQLLQPHAITATPSAMHLVQGTLSALPPDSVFAVLVEAINHAAMNQGPIAQEGQEKRELAEKATAILRSCQGAMDVVNASCACDDEYLPDDKS</sequence>
<dbReference type="EMBL" id="CP038231">
    <property type="protein sequence ID" value="QDH13393.1"/>
    <property type="molecule type" value="Genomic_DNA"/>
</dbReference>
<dbReference type="Proteomes" id="UP000318709">
    <property type="component" value="Chromosome"/>
</dbReference>
<protein>
    <submittedName>
        <fullName evidence="1">Uncharacterized protein</fullName>
    </submittedName>
</protein>
<evidence type="ECO:0000313" key="2">
    <source>
        <dbReference type="Proteomes" id="UP000318709"/>
    </source>
</evidence>